<feature type="compositionally biased region" description="Basic and acidic residues" evidence="2">
    <location>
        <begin position="289"/>
        <end position="301"/>
    </location>
</feature>
<name>A0A8H5BBZ1_9AGAR</name>
<feature type="region of interest" description="Disordered" evidence="2">
    <location>
        <begin position="287"/>
        <end position="308"/>
    </location>
</feature>
<dbReference type="Pfam" id="PF14223">
    <property type="entry name" value="Retrotran_gag_2"/>
    <property type="match status" value="1"/>
</dbReference>
<dbReference type="PROSITE" id="PS50158">
    <property type="entry name" value="ZF_CCHC"/>
    <property type="match status" value="1"/>
</dbReference>
<reference evidence="4 5" key="1">
    <citation type="journal article" date="2020" name="ISME J.">
        <title>Uncovering the hidden diversity of litter-decomposition mechanisms in mushroom-forming fungi.</title>
        <authorList>
            <person name="Floudas D."/>
            <person name="Bentzer J."/>
            <person name="Ahren D."/>
            <person name="Johansson T."/>
            <person name="Persson P."/>
            <person name="Tunlid A."/>
        </authorList>
    </citation>
    <scope>NUCLEOTIDE SEQUENCE [LARGE SCALE GENOMIC DNA]</scope>
    <source>
        <strain evidence="4 5">CBS 175.51</strain>
    </source>
</reference>
<dbReference type="GO" id="GO:0003676">
    <property type="term" value="F:nucleic acid binding"/>
    <property type="evidence" value="ECO:0007669"/>
    <property type="project" value="InterPro"/>
</dbReference>
<evidence type="ECO:0000256" key="2">
    <source>
        <dbReference type="SAM" id="MobiDB-lite"/>
    </source>
</evidence>
<evidence type="ECO:0000313" key="5">
    <source>
        <dbReference type="Proteomes" id="UP000541558"/>
    </source>
</evidence>
<organism evidence="4 5">
    <name type="scientific">Ephemerocybe angulata</name>
    <dbReference type="NCBI Taxonomy" id="980116"/>
    <lineage>
        <taxon>Eukaryota</taxon>
        <taxon>Fungi</taxon>
        <taxon>Dikarya</taxon>
        <taxon>Basidiomycota</taxon>
        <taxon>Agaricomycotina</taxon>
        <taxon>Agaricomycetes</taxon>
        <taxon>Agaricomycetidae</taxon>
        <taxon>Agaricales</taxon>
        <taxon>Agaricineae</taxon>
        <taxon>Psathyrellaceae</taxon>
        <taxon>Ephemerocybe</taxon>
    </lineage>
</organism>
<dbReference type="InterPro" id="IPR001878">
    <property type="entry name" value="Znf_CCHC"/>
</dbReference>
<keyword evidence="5" id="KW-1185">Reference proteome</keyword>
<evidence type="ECO:0000259" key="3">
    <source>
        <dbReference type="PROSITE" id="PS50158"/>
    </source>
</evidence>
<protein>
    <recommendedName>
        <fullName evidence="3">CCHC-type domain-containing protein</fullName>
    </recommendedName>
</protein>
<dbReference type="Proteomes" id="UP000541558">
    <property type="component" value="Unassembled WGS sequence"/>
</dbReference>
<keyword evidence="1" id="KW-0862">Zinc</keyword>
<keyword evidence="1" id="KW-0479">Metal-binding</keyword>
<dbReference type="EMBL" id="JAACJK010000169">
    <property type="protein sequence ID" value="KAF5320447.1"/>
    <property type="molecule type" value="Genomic_DNA"/>
</dbReference>
<evidence type="ECO:0000256" key="1">
    <source>
        <dbReference type="PROSITE-ProRule" id="PRU00047"/>
    </source>
</evidence>
<dbReference type="AlphaFoldDB" id="A0A8H5BBZ1"/>
<dbReference type="GO" id="GO:0008270">
    <property type="term" value="F:zinc ion binding"/>
    <property type="evidence" value="ECO:0007669"/>
    <property type="project" value="UniProtKB-KW"/>
</dbReference>
<proteinExistence type="predicted"/>
<dbReference type="OrthoDB" id="3066634at2759"/>
<feature type="domain" description="CCHC-type" evidence="3">
    <location>
        <begin position="251"/>
        <end position="264"/>
    </location>
</feature>
<keyword evidence="1" id="KW-0863">Zinc-finger</keyword>
<gene>
    <name evidence="4" type="ORF">D9611_010765</name>
</gene>
<accession>A0A8H5BBZ1</accession>
<evidence type="ECO:0000313" key="4">
    <source>
        <dbReference type="EMBL" id="KAF5320447.1"/>
    </source>
</evidence>
<comment type="caution">
    <text evidence="4">The sequence shown here is derived from an EMBL/GenBank/DDBJ whole genome shotgun (WGS) entry which is preliminary data.</text>
</comment>
<sequence>MSDSIFTALKTFDPQNRLTEDNYGAWIREVEMTFVMCSSFMGHLDGTLVAPNQATESSLYAPWLATDKEVIATIYKTIASNAIRTNHIKPFSAVPRQTAAQVWESLKQAFVRDSRALRFELKRRLYNPIHDPSKPVMDYINDIINAHASLSDLGHKPPSVDITDSILMHLHPSFDVVRASLITQSTDPSLETIKKVLDDFYRDGKLKDGGGETAFYVRKGKDGYRRRAGDSSDDDAGSDYDWGNTRGGDACHRCGRPGHRSTKCIIDMPQKVKDKIIQDARKARRARAAGKEDAKLVHMESDAESDDDWHYDPIQHSMNVRANMASVDEPSSTVFISEELRDHLSKSQPKTKKK</sequence>